<sequence length="317" mass="35767">MSKNVLITGGCGFIGSNLCNRIYQSGYNVSAFDNLSLGKKENLTPKVKFIKGDVEKIKDLENLPGKYDYIVHLAGASCTFMFQEDLKAAMSNNILGFINVLDFARKTKVKKVLFASTSSIYGDNPTPFTEDQHVIPPNFYSVAKHSMEHLANVYNREYGTEIIGFRFLSVYGPKEEHKTRYANLVSQFLWNIWLDKIPIVYGDGLQERDLTNVADVCAAVQLAVETPKKFGHTIFNVGTSKNYNLHEILEKINQRLGKNIKHKHIKSPLKWTARHHLADLTKIQKALGYVPKYTLDQGIDEIAKNLEGRPKSSIPNV</sequence>
<organism evidence="3 4">
    <name type="scientific">Candidatus Nealsonbacteria bacterium CG23_combo_of_CG06-09_8_20_14_all_40_13</name>
    <dbReference type="NCBI Taxonomy" id="1974724"/>
    <lineage>
        <taxon>Bacteria</taxon>
        <taxon>Candidatus Nealsoniibacteriota</taxon>
    </lineage>
</organism>
<dbReference type="PANTHER" id="PTHR43000">
    <property type="entry name" value="DTDP-D-GLUCOSE 4,6-DEHYDRATASE-RELATED"/>
    <property type="match status" value="1"/>
</dbReference>
<evidence type="ECO:0000313" key="4">
    <source>
        <dbReference type="Proteomes" id="UP000231567"/>
    </source>
</evidence>
<gene>
    <name evidence="3" type="ORF">COX39_02835</name>
</gene>
<dbReference type="InterPro" id="IPR001509">
    <property type="entry name" value="Epimerase_deHydtase"/>
</dbReference>
<dbReference type="InterPro" id="IPR036291">
    <property type="entry name" value="NAD(P)-bd_dom_sf"/>
</dbReference>
<name>A0A2G9YSI8_9BACT</name>
<dbReference type="AlphaFoldDB" id="A0A2G9YSI8"/>
<dbReference type="EMBL" id="PCRM01000039">
    <property type="protein sequence ID" value="PIP21441.1"/>
    <property type="molecule type" value="Genomic_DNA"/>
</dbReference>
<evidence type="ECO:0000256" key="1">
    <source>
        <dbReference type="ARBA" id="ARBA00007637"/>
    </source>
</evidence>
<comment type="similarity">
    <text evidence="1">Belongs to the NAD(P)-dependent epimerase/dehydratase family.</text>
</comment>
<reference evidence="3 4" key="1">
    <citation type="submission" date="2017-09" db="EMBL/GenBank/DDBJ databases">
        <title>Depth-based differentiation of microbial function through sediment-hosted aquifers and enrichment of novel symbionts in the deep terrestrial subsurface.</title>
        <authorList>
            <person name="Probst A.J."/>
            <person name="Ladd B."/>
            <person name="Jarett J.K."/>
            <person name="Geller-Mcgrath D.E."/>
            <person name="Sieber C.M."/>
            <person name="Emerson J.B."/>
            <person name="Anantharaman K."/>
            <person name="Thomas B.C."/>
            <person name="Malmstrom R."/>
            <person name="Stieglmeier M."/>
            <person name="Klingl A."/>
            <person name="Woyke T."/>
            <person name="Ryan C.M."/>
            <person name="Banfield J.F."/>
        </authorList>
    </citation>
    <scope>NUCLEOTIDE SEQUENCE [LARGE SCALE GENOMIC DNA]</scope>
    <source>
        <strain evidence="3">CG23_combo_of_CG06-09_8_20_14_all_40_13</strain>
    </source>
</reference>
<evidence type="ECO:0000313" key="3">
    <source>
        <dbReference type="EMBL" id="PIP21441.1"/>
    </source>
</evidence>
<evidence type="ECO:0000259" key="2">
    <source>
        <dbReference type="Pfam" id="PF01370"/>
    </source>
</evidence>
<comment type="caution">
    <text evidence="3">The sequence shown here is derived from an EMBL/GenBank/DDBJ whole genome shotgun (WGS) entry which is preliminary data.</text>
</comment>
<dbReference type="Proteomes" id="UP000231567">
    <property type="component" value="Unassembled WGS sequence"/>
</dbReference>
<dbReference type="Gene3D" id="3.40.50.720">
    <property type="entry name" value="NAD(P)-binding Rossmann-like Domain"/>
    <property type="match status" value="1"/>
</dbReference>
<proteinExistence type="inferred from homology"/>
<protein>
    <submittedName>
        <fullName evidence="3">Nucleoside-diphosphate sugar epimerase</fullName>
    </submittedName>
</protein>
<accession>A0A2G9YSI8</accession>
<dbReference type="Gene3D" id="3.90.25.10">
    <property type="entry name" value="UDP-galactose 4-epimerase, domain 1"/>
    <property type="match status" value="1"/>
</dbReference>
<dbReference type="SUPFAM" id="SSF51735">
    <property type="entry name" value="NAD(P)-binding Rossmann-fold domains"/>
    <property type="match status" value="1"/>
</dbReference>
<feature type="domain" description="NAD-dependent epimerase/dehydratase" evidence="2">
    <location>
        <begin position="5"/>
        <end position="238"/>
    </location>
</feature>
<dbReference type="Pfam" id="PF01370">
    <property type="entry name" value="Epimerase"/>
    <property type="match status" value="1"/>
</dbReference>